<evidence type="ECO:0000256" key="9">
    <source>
        <dbReference type="PIRNR" id="PIRNR016089"/>
    </source>
</evidence>
<dbReference type="InterPro" id="IPR007653">
    <property type="entry name" value="SPC3"/>
</dbReference>
<sequence>MLRYYYNKFQGIFNDALTGVIVLSILFSVFSYYHLNYYNADKYIEKSGLTTSLIIGKYQYKTRSSKNFGGNNKENLKLQFDLKINNFKSYLTSYKYNIKQIFLYLVLQYGEDNEIILFDKIISIDDINKMNDLVIQNQWSDSVWDMKDSLSQYQDDFKFKVRYDVQPKVGFLTTKEFDIDHLEKAVDLL</sequence>
<evidence type="ECO:0000313" key="12">
    <source>
        <dbReference type="Proteomes" id="UP000092321"/>
    </source>
</evidence>
<gene>
    <name evidence="11" type="ORF">HANVADRAFT_52325</name>
</gene>
<evidence type="ECO:0000256" key="7">
    <source>
        <dbReference type="ARBA" id="ARBA00023136"/>
    </source>
</evidence>
<dbReference type="Proteomes" id="UP000092321">
    <property type="component" value="Unassembled WGS sequence"/>
</dbReference>
<evidence type="ECO:0000256" key="2">
    <source>
        <dbReference type="ARBA" id="ARBA00009289"/>
    </source>
</evidence>
<proteinExistence type="inferred from homology"/>
<comment type="subcellular location">
    <subcellularLocation>
        <location evidence="1">Endoplasmic reticulum membrane</location>
        <topology evidence="1">Single-pass type II membrane protein</topology>
    </subcellularLocation>
</comment>
<dbReference type="PANTHER" id="PTHR12804">
    <property type="entry name" value="MICROSOMAL SIGNAL PEPTIDASE 23 KD SUBUNIT SPC22/23"/>
    <property type="match status" value="1"/>
</dbReference>
<keyword evidence="5" id="KW-0735">Signal-anchor</keyword>
<evidence type="ECO:0000256" key="6">
    <source>
        <dbReference type="ARBA" id="ARBA00022989"/>
    </source>
</evidence>
<dbReference type="GO" id="GO:0045047">
    <property type="term" value="P:protein targeting to ER"/>
    <property type="evidence" value="ECO:0007669"/>
    <property type="project" value="TreeGrafter"/>
</dbReference>
<evidence type="ECO:0000256" key="5">
    <source>
        <dbReference type="ARBA" id="ARBA00022968"/>
    </source>
</evidence>
<organism evidence="11 12">
    <name type="scientific">Hanseniaspora valbyensis NRRL Y-1626</name>
    <dbReference type="NCBI Taxonomy" id="766949"/>
    <lineage>
        <taxon>Eukaryota</taxon>
        <taxon>Fungi</taxon>
        <taxon>Dikarya</taxon>
        <taxon>Ascomycota</taxon>
        <taxon>Saccharomycotina</taxon>
        <taxon>Saccharomycetes</taxon>
        <taxon>Saccharomycodales</taxon>
        <taxon>Saccharomycodaceae</taxon>
        <taxon>Hanseniaspora</taxon>
    </lineage>
</organism>
<keyword evidence="7 9" id="KW-0472">Membrane</keyword>
<name>A0A1B7TEX2_9ASCO</name>
<dbReference type="PANTHER" id="PTHR12804:SF0">
    <property type="entry name" value="SIGNAL PEPTIDASE COMPLEX SUBUNIT 3"/>
    <property type="match status" value="1"/>
</dbReference>
<evidence type="ECO:0000256" key="8">
    <source>
        <dbReference type="ARBA" id="ARBA00045670"/>
    </source>
</evidence>
<reference evidence="12" key="1">
    <citation type="journal article" date="2016" name="Proc. Natl. Acad. Sci. U.S.A.">
        <title>Comparative genomics of biotechnologically important yeasts.</title>
        <authorList>
            <person name="Riley R."/>
            <person name="Haridas S."/>
            <person name="Wolfe K.H."/>
            <person name="Lopes M.R."/>
            <person name="Hittinger C.T."/>
            <person name="Goeker M."/>
            <person name="Salamov A.A."/>
            <person name="Wisecaver J.H."/>
            <person name="Long T.M."/>
            <person name="Calvey C.H."/>
            <person name="Aerts A.L."/>
            <person name="Barry K.W."/>
            <person name="Choi C."/>
            <person name="Clum A."/>
            <person name="Coughlan A.Y."/>
            <person name="Deshpande S."/>
            <person name="Douglass A.P."/>
            <person name="Hanson S.J."/>
            <person name="Klenk H.-P."/>
            <person name="LaButti K.M."/>
            <person name="Lapidus A."/>
            <person name="Lindquist E.A."/>
            <person name="Lipzen A.M."/>
            <person name="Meier-Kolthoff J.P."/>
            <person name="Ohm R.A."/>
            <person name="Otillar R.P."/>
            <person name="Pangilinan J.L."/>
            <person name="Peng Y."/>
            <person name="Rokas A."/>
            <person name="Rosa C.A."/>
            <person name="Scheuner C."/>
            <person name="Sibirny A.A."/>
            <person name="Slot J.C."/>
            <person name="Stielow J.B."/>
            <person name="Sun H."/>
            <person name="Kurtzman C.P."/>
            <person name="Blackwell M."/>
            <person name="Grigoriev I.V."/>
            <person name="Jeffries T.W."/>
        </authorList>
    </citation>
    <scope>NUCLEOTIDE SEQUENCE [LARGE SCALE GENOMIC DNA]</scope>
    <source>
        <strain evidence="12">NRRL Y-1626</strain>
    </source>
</reference>
<comment type="caution">
    <text evidence="11">The sequence shown here is derived from an EMBL/GenBank/DDBJ whole genome shotgun (WGS) entry which is preliminary data.</text>
</comment>
<dbReference type="GO" id="GO:0005787">
    <property type="term" value="C:signal peptidase complex"/>
    <property type="evidence" value="ECO:0007669"/>
    <property type="project" value="UniProtKB-UniRule"/>
</dbReference>
<dbReference type="AlphaFoldDB" id="A0A1B7TEX2"/>
<dbReference type="Pfam" id="PF04573">
    <property type="entry name" value="SPC22"/>
    <property type="match status" value="1"/>
</dbReference>
<keyword evidence="4 9" id="KW-0256">Endoplasmic reticulum</keyword>
<dbReference type="EMBL" id="LXPE01000009">
    <property type="protein sequence ID" value="OBA27283.1"/>
    <property type="molecule type" value="Genomic_DNA"/>
</dbReference>
<dbReference type="OrthoDB" id="10261524at2759"/>
<evidence type="ECO:0000256" key="4">
    <source>
        <dbReference type="ARBA" id="ARBA00022824"/>
    </source>
</evidence>
<comment type="similarity">
    <text evidence="2 9">Belongs to the SPCS3 family.</text>
</comment>
<feature type="transmembrane region" description="Helical" evidence="10">
    <location>
        <begin position="12"/>
        <end position="33"/>
    </location>
</feature>
<evidence type="ECO:0000256" key="3">
    <source>
        <dbReference type="ARBA" id="ARBA00022692"/>
    </source>
</evidence>
<protein>
    <recommendedName>
        <fullName evidence="9">Signal peptidase subunit 3</fullName>
    </recommendedName>
</protein>
<dbReference type="PIRSF" id="PIRSF016089">
    <property type="entry name" value="SPC22"/>
    <property type="match status" value="1"/>
</dbReference>
<evidence type="ECO:0000313" key="11">
    <source>
        <dbReference type="EMBL" id="OBA27283.1"/>
    </source>
</evidence>
<evidence type="ECO:0000256" key="1">
    <source>
        <dbReference type="ARBA" id="ARBA00004648"/>
    </source>
</evidence>
<keyword evidence="6 10" id="KW-1133">Transmembrane helix</keyword>
<comment type="function">
    <text evidence="8">Essential component of the signal peptidase complex (SPC) which catalyzes the cleavage of N-terminal signal sequences from nascent proteins as they are translocated into the lumen of the endoplasmic reticulum. Essential for the SPC catalytic activity, possibly by stabilizing and positioning the active center of the complex close to the lumenal surface. Essential for viability.</text>
</comment>
<keyword evidence="3 10" id="KW-0812">Transmembrane</keyword>
<accession>A0A1B7TEX2</accession>
<keyword evidence="12" id="KW-1185">Reference proteome</keyword>
<evidence type="ECO:0000256" key="10">
    <source>
        <dbReference type="SAM" id="Phobius"/>
    </source>
</evidence>
<dbReference type="GO" id="GO:0006465">
    <property type="term" value="P:signal peptide processing"/>
    <property type="evidence" value="ECO:0007669"/>
    <property type="project" value="UniProtKB-UniRule"/>
</dbReference>